<evidence type="ECO:0000256" key="6">
    <source>
        <dbReference type="ARBA" id="ARBA00022701"/>
    </source>
</evidence>
<reference evidence="11" key="1">
    <citation type="journal article" date="2023" name="Science">
        <title>Elucidation of the pathway for biosynthesis of saponin adjuvants from the soapbark tree.</title>
        <authorList>
            <person name="Reed J."/>
            <person name="Orme A."/>
            <person name="El-Demerdash A."/>
            <person name="Owen C."/>
            <person name="Martin L.B.B."/>
            <person name="Misra R.C."/>
            <person name="Kikuchi S."/>
            <person name="Rejzek M."/>
            <person name="Martin A.C."/>
            <person name="Harkess A."/>
            <person name="Leebens-Mack J."/>
            <person name="Louveau T."/>
            <person name="Stephenson M.J."/>
            <person name="Osbourn A."/>
        </authorList>
    </citation>
    <scope>NUCLEOTIDE SEQUENCE</scope>
    <source>
        <strain evidence="11">S10</strain>
    </source>
</reference>
<gene>
    <name evidence="11" type="ORF">O6P43_017481</name>
</gene>
<evidence type="ECO:0000256" key="7">
    <source>
        <dbReference type="ARBA" id="ARBA00023212"/>
    </source>
</evidence>
<keyword evidence="4" id="KW-0963">Cytoplasm</keyword>
<dbReference type="EMBL" id="JARAOO010000007">
    <property type="protein sequence ID" value="KAJ7962222.1"/>
    <property type="molecule type" value="Genomic_DNA"/>
</dbReference>
<dbReference type="FunFam" id="1.20.58.1520:FF:000002">
    <property type="entry name" value="65-kDa microtubule-associated protein 6"/>
    <property type="match status" value="1"/>
</dbReference>
<comment type="caution">
    <text evidence="11">The sequence shown here is derived from an EMBL/GenBank/DDBJ whole genome shotgun (WGS) entry which is preliminary data.</text>
</comment>
<dbReference type="Pfam" id="PF03999">
    <property type="entry name" value="MAP65_ASE1"/>
    <property type="match status" value="1"/>
</dbReference>
<evidence type="ECO:0000256" key="2">
    <source>
        <dbReference type="ARBA" id="ARBA00004245"/>
    </source>
</evidence>
<evidence type="ECO:0000256" key="4">
    <source>
        <dbReference type="ARBA" id="ARBA00022490"/>
    </source>
</evidence>
<feature type="region of interest" description="Disordered" evidence="10">
    <location>
        <begin position="573"/>
        <end position="605"/>
    </location>
</feature>
<dbReference type="Proteomes" id="UP001163823">
    <property type="component" value="Chromosome 7"/>
</dbReference>
<proteinExistence type="inferred from homology"/>
<comment type="similarity">
    <text evidence="3">Belongs to the MAP65/ASE1 family.</text>
</comment>
<feature type="region of interest" description="Disordered" evidence="10">
    <location>
        <begin position="527"/>
        <end position="552"/>
    </location>
</feature>
<comment type="subcellular location">
    <subcellularLocation>
        <location evidence="2">Cytoplasm</location>
        <location evidence="2">Cytoskeleton</location>
    </subcellularLocation>
    <subcellularLocation>
        <location evidence="1">Nucleus</location>
    </subcellularLocation>
</comment>
<dbReference type="InterPro" id="IPR007145">
    <property type="entry name" value="MAP65_Ase1_PRC1"/>
</dbReference>
<dbReference type="KEGG" id="qsa:O6P43_017481"/>
<feature type="coiled-coil region" evidence="9">
    <location>
        <begin position="85"/>
        <end position="112"/>
    </location>
</feature>
<keyword evidence="7" id="KW-0206">Cytoskeleton</keyword>
<evidence type="ECO:0000256" key="1">
    <source>
        <dbReference type="ARBA" id="ARBA00004123"/>
    </source>
</evidence>
<dbReference type="PANTHER" id="PTHR19321">
    <property type="entry name" value="PROTEIN REGULATOR OF CYTOKINESIS 1 PRC1-RELATED"/>
    <property type="match status" value="1"/>
</dbReference>
<evidence type="ECO:0000256" key="9">
    <source>
        <dbReference type="SAM" id="Coils"/>
    </source>
</evidence>
<dbReference type="GO" id="GO:0005819">
    <property type="term" value="C:spindle"/>
    <property type="evidence" value="ECO:0007669"/>
    <property type="project" value="TreeGrafter"/>
</dbReference>
<dbReference type="GO" id="GO:0005737">
    <property type="term" value="C:cytoplasm"/>
    <property type="evidence" value="ECO:0007669"/>
    <property type="project" value="TreeGrafter"/>
</dbReference>
<dbReference type="GO" id="GO:0000226">
    <property type="term" value="P:microtubule cytoskeleton organization"/>
    <property type="evidence" value="ECO:0007669"/>
    <property type="project" value="InterPro"/>
</dbReference>
<feature type="coiled-coil region" evidence="9">
    <location>
        <begin position="190"/>
        <end position="217"/>
    </location>
</feature>
<keyword evidence="12" id="KW-1185">Reference proteome</keyword>
<evidence type="ECO:0000256" key="5">
    <source>
        <dbReference type="ARBA" id="ARBA00022553"/>
    </source>
</evidence>
<dbReference type="AlphaFoldDB" id="A0AAD7LQH3"/>
<dbReference type="PANTHER" id="PTHR19321:SF49">
    <property type="entry name" value="MICROTUBULE ASSOCIATED PROTEIN, MAP65_ASE1 FAMILY PROTEIN"/>
    <property type="match status" value="1"/>
</dbReference>
<evidence type="ECO:0000313" key="11">
    <source>
        <dbReference type="EMBL" id="KAJ7962222.1"/>
    </source>
</evidence>
<sequence>MLKCQDQLAFYFHSGAQIFSGDWSRRFHWDQCTCFTMLSNHSDQLAHIETTCGLLLNELQKIWDEVGESDVERDEMLLEIEINCLEIYRRKVDEAKKSKARLQQAIADFEAEIADICSMMGEQPLHFDRKSRGSLKRELEIIVSQLEDTQKLKAERKSQFVEVLNQLQNISNELSGYREGNLYKVPVEEKDLSLKRLEELRKKLVEFQNKKRSCLKQVSDHLNTLYSLCLVLGEDFRQKICEINPALGDSPAKDISNHTIQSLIAMVQSLGEVKIRRIQKLQNLASSLLELWVLMDTPMVEQQKFQNVTSKIAATETEFSEHNILSIDSINYVESEVSRLEHYKSSKIKEIVLRMKLELQEICRRTHLVVDLHAKKYLIESMDTGVINPESLLEQIEIEIARTKEEALIRKEIVERVEKWLEACQEESWLEEYNRDDNRYSGGRGAHLALKRAEKARVLVNKIPGMVEVLTSKVTAWEKDRGIEFLYDGVRLLLMLEEYGILRQEKDHEKQRQRDQKRLQGQLMAEQEAIFGSKPSPSKSGKKVSRNSAGVASNRKLSLGGAFLQDPKLEKTARHMHSNKKGNSINQKSSQIHKQYGGSATSSAGRKLPEVVGYSLKQNSSNANNKNEISSPVVRKPLSPISSRVLSEENVANFLEDQKIIHNGTPQRLLAGNHMPMGSPPKPINVGDEEMRTSKTMQIPVPTTPLASVPMLTARTPDTPIWHYCCKDCSPN</sequence>
<keyword evidence="5" id="KW-0597">Phosphoprotein</keyword>
<dbReference type="GO" id="GO:0005634">
    <property type="term" value="C:nucleus"/>
    <property type="evidence" value="ECO:0007669"/>
    <property type="project" value="UniProtKB-SubCell"/>
</dbReference>
<accession>A0AAD7LQH3</accession>
<keyword evidence="6" id="KW-0493">Microtubule</keyword>
<keyword evidence="8" id="KW-0539">Nucleus</keyword>
<dbReference type="Gene3D" id="1.20.58.1520">
    <property type="match status" value="1"/>
</dbReference>
<protein>
    <submittedName>
        <fullName evidence="11">65-kDa microtubule-associated-like protein</fullName>
    </submittedName>
</protein>
<organism evidence="11 12">
    <name type="scientific">Quillaja saponaria</name>
    <name type="common">Soap bark tree</name>
    <dbReference type="NCBI Taxonomy" id="32244"/>
    <lineage>
        <taxon>Eukaryota</taxon>
        <taxon>Viridiplantae</taxon>
        <taxon>Streptophyta</taxon>
        <taxon>Embryophyta</taxon>
        <taxon>Tracheophyta</taxon>
        <taxon>Spermatophyta</taxon>
        <taxon>Magnoliopsida</taxon>
        <taxon>eudicotyledons</taxon>
        <taxon>Gunneridae</taxon>
        <taxon>Pentapetalae</taxon>
        <taxon>rosids</taxon>
        <taxon>fabids</taxon>
        <taxon>Fabales</taxon>
        <taxon>Quillajaceae</taxon>
        <taxon>Quillaja</taxon>
    </lineage>
</organism>
<evidence type="ECO:0000313" key="12">
    <source>
        <dbReference type="Proteomes" id="UP001163823"/>
    </source>
</evidence>
<dbReference type="GO" id="GO:0005874">
    <property type="term" value="C:microtubule"/>
    <property type="evidence" value="ECO:0007669"/>
    <property type="project" value="UniProtKB-KW"/>
</dbReference>
<dbReference type="GO" id="GO:0008017">
    <property type="term" value="F:microtubule binding"/>
    <property type="evidence" value="ECO:0007669"/>
    <property type="project" value="InterPro"/>
</dbReference>
<name>A0AAD7LQH3_QUISA</name>
<evidence type="ECO:0000256" key="3">
    <source>
        <dbReference type="ARBA" id="ARBA00006187"/>
    </source>
</evidence>
<evidence type="ECO:0000256" key="10">
    <source>
        <dbReference type="SAM" id="MobiDB-lite"/>
    </source>
</evidence>
<keyword evidence="9" id="KW-0175">Coiled coil</keyword>
<feature type="compositionally biased region" description="Polar residues" evidence="10">
    <location>
        <begin position="581"/>
        <end position="604"/>
    </location>
</feature>
<evidence type="ECO:0000256" key="8">
    <source>
        <dbReference type="ARBA" id="ARBA00023242"/>
    </source>
</evidence>